<comment type="caution">
    <text evidence="3">The sequence shown here is derived from an EMBL/GenBank/DDBJ whole genome shotgun (WGS) entry which is preliminary data.</text>
</comment>
<protein>
    <recommendedName>
        <fullName evidence="5">Integral membrane protein</fullName>
    </recommendedName>
</protein>
<evidence type="ECO:0008006" key="5">
    <source>
        <dbReference type="Google" id="ProtNLM"/>
    </source>
</evidence>
<evidence type="ECO:0000256" key="1">
    <source>
        <dbReference type="SAM" id="MobiDB-lite"/>
    </source>
</evidence>
<dbReference type="RefSeq" id="WP_050023615.1">
    <property type="nucleotide sequence ID" value="NZ_JNFH02000008.1"/>
</dbReference>
<accession>A0A0F8AVP5</accession>
<proteinExistence type="predicted"/>
<sequence length="108" mass="11047">MSVTTVLGVGIAAFLAAVAAALVSRDAEAVGVDLGSPRLWAAFVLVTSGVAALTVLLVPDAPLPGVLVLAALGPLLYLLERDDSMHGDDPPDPTSLPSESERADDREE</sequence>
<gene>
    <name evidence="3" type="ORF">FK85_24575</name>
</gene>
<dbReference type="AlphaFoldDB" id="A0A0F8AVP5"/>
<keyword evidence="2" id="KW-0812">Transmembrane</keyword>
<evidence type="ECO:0000313" key="3">
    <source>
        <dbReference type="EMBL" id="KKF39936.1"/>
    </source>
</evidence>
<reference evidence="3 4" key="1">
    <citation type="journal article" date="2015" name="Genome Announc.">
        <title>Draft genome sequence of a Halorubrum H3 strain isolated from the burlinskoye salt lake (Altai Krai, Russia).</title>
        <authorList>
            <person name="Rozanov A.S."/>
            <person name="Bryanskaya A.V."/>
            <person name="Malup T.K."/>
            <person name="Kotenko A.V."/>
            <person name="Peltek S.E."/>
        </authorList>
    </citation>
    <scope>NUCLEOTIDE SEQUENCE [LARGE SCALE GENOMIC DNA]</scope>
    <source>
        <strain evidence="3 4">H3</strain>
    </source>
</reference>
<name>A0A0F8AVP5_9EURY</name>
<feature type="region of interest" description="Disordered" evidence="1">
    <location>
        <begin position="83"/>
        <end position="108"/>
    </location>
</feature>
<feature type="compositionally biased region" description="Basic and acidic residues" evidence="1">
    <location>
        <begin position="99"/>
        <end position="108"/>
    </location>
</feature>
<organism evidence="3 4">
    <name type="scientific">Halorubrum saccharovorum</name>
    <dbReference type="NCBI Taxonomy" id="2248"/>
    <lineage>
        <taxon>Archaea</taxon>
        <taxon>Methanobacteriati</taxon>
        <taxon>Methanobacteriota</taxon>
        <taxon>Stenosarchaea group</taxon>
        <taxon>Halobacteria</taxon>
        <taxon>Halobacteriales</taxon>
        <taxon>Haloferacaceae</taxon>
        <taxon>Halorubrum</taxon>
    </lineage>
</organism>
<keyword evidence="2" id="KW-1133">Transmembrane helix</keyword>
<feature type="transmembrane region" description="Helical" evidence="2">
    <location>
        <begin position="63"/>
        <end position="79"/>
    </location>
</feature>
<evidence type="ECO:0000256" key="2">
    <source>
        <dbReference type="SAM" id="Phobius"/>
    </source>
</evidence>
<keyword evidence="4" id="KW-1185">Reference proteome</keyword>
<dbReference type="Proteomes" id="UP000053331">
    <property type="component" value="Unassembled WGS sequence"/>
</dbReference>
<evidence type="ECO:0000313" key="4">
    <source>
        <dbReference type="Proteomes" id="UP000053331"/>
    </source>
</evidence>
<keyword evidence="2" id="KW-0472">Membrane</keyword>
<feature type="transmembrane region" description="Helical" evidence="2">
    <location>
        <begin position="39"/>
        <end position="58"/>
    </location>
</feature>
<dbReference type="EMBL" id="JNFH02000008">
    <property type="protein sequence ID" value="KKF39936.1"/>
    <property type="molecule type" value="Genomic_DNA"/>
</dbReference>